<dbReference type="EMBL" id="MZMZ02002695">
    <property type="protein sequence ID" value="RQM24559.1"/>
    <property type="molecule type" value="Genomic_DNA"/>
</dbReference>
<dbReference type="GeneID" id="20806068"/>
<accession>W4GWB5</accession>
<protein>
    <submittedName>
        <fullName evidence="1">Uncharacterized protein</fullName>
    </submittedName>
</protein>
<reference evidence="1" key="1">
    <citation type="submission" date="2013-12" db="EMBL/GenBank/DDBJ databases">
        <title>The Genome Sequence of Aphanomyces astaci APO3.</title>
        <authorList>
            <consortium name="The Broad Institute Genomics Platform"/>
            <person name="Russ C."/>
            <person name="Tyler B."/>
            <person name="van West P."/>
            <person name="Dieguez-Uribeondo J."/>
            <person name="Young S.K."/>
            <person name="Zeng Q."/>
            <person name="Gargeya S."/>
            <person name="Fitzgerald M."/>
            <person name="Abouelleil A."/>
            <person name="Alvarado L."/>
            <person name="Chapman S.B."/>
            <person name="Gainer-Dewar J."/>
            <person name="Goldberg J."/>
            <person name="Griggs A."/>
            <person name="Gujja S."/>
            <person name="Hansen M."/>
            <person name="Howarth C."/>
            <person name="Imamovic A."/>
            <person name="Ireland A."/>
            <person name="Larimer J."/>
            <person name="McCowan C."/>
            <person name="Murphy C."/>
            <person name="Pearson M."/>
            <person name="Poon T.W."/>
            <person name="Priest M."/>
            <person name="Roberts A."/>
            <person name="Saif S."/>
            <person name="Shea T."/>
            <person name="Sykes S."/>
            <person name="Wortman J."/>
            <person name="Nusbaum C."/>
            <person name="Birren B."/>
        </authorList>
    </citation>
    <scope>NUCLEOTIDE SEQUENCE [LARGE SCALE GENOMIC DNA]</scope>
    <source>
        <strain evidence="1">APO3</strain>
    </source>
</reference>
<dbReference type="EMBL" id="KI913120">
    <property type="protein sequence ID" value="ETV83319.1"/>
    <property type="molecule type" value="Genomic_DNA"/>
</dbReference>
<dbReference type="STRING" id="112090.W4GWB5"/>
<evidence type="ECO:0000313" key="3">
    <source>
        <dbReference type="Proteomes" id="UP000284702"/>
    </source>
</evidence>
<dbReference type="RefSeq" id="XP_009826749.1">
    <property type="nucleotide sequence ID" value="XM_009828447.1"/>
</dbReference>
<keyword evidence="3" id="KW-1185">Reference proteome</keyword>
<evidence type="ECO:0000313" key="2">
    <source>
        <dbReference type="EMBL" id="RQM24559.1"/>
    </source>
</evidence>
<proteinExistence type="predicted"/>
<sequence length="334" mass="38301">MIRQTACWSRRRGVRSRGAYRTPVEAAAYSTRKNPLKFKSNYEKQIMLFASEVSVICGANKYREISDVFLGVWKRTDKAYVNELELDLAPMIPETTEEKVERVVVDEPEVQAILNSPSQNVAEVQHKLKAMQVHIDALPHLTVADKVEVVQALQSTLQTSFGAAQEAHAIEHYETQTQSNVQQRNAKFWSKRVGRVQSADRKYRNVLVGGRIDGVSGETVIEVKNRMREFINPLPRYDVVQLQTYLYLLDSTHGELVEHVKGKTKDKSKTTAVDWDPVEWNTNVVPYLARFAHSLDRFMDGPTDLHHKFLTDDTLKRKEVIRSLWMDSPADFDQ</sequence>
<name>W4GWB5_APHAT</name>
<dbReference type="VEuPathDB" id="FungiDB:H257_04072"/>
<dbReference type="Proteomes" id="UP000284702">
    <property type="component" value="Unassembled WGS sequence"/>
</dbReference>
<dbReference type="OrthoDB" id="2124056at2759"/>
<gene>
    <name evidence="2" type="ORF">B5M09_006992</name>
    <name evidence="1" type="ORF">H257_04072</name>
</gene>
<dbReference type="Gene3D" id="3.90.320.10">
    <property type="match status" value="1"/>
</dbReference>
<dbReference type="AlphaFoldDB" id="W4GWB5"/>
<evidence type="ECO:0000313" key="1">
    <source>
        <dbReference type="EMBL" id="ETV83319.1"/>
    </source>
</evidence>
<reference evidence="2 3" key="2">
    <citation type="submission" date="2018-07" db="EMBL/GenBank/DDBJ databases">
        <title>Annotation of Aphanomyces astaci genome assembly.</title>
        <authorList>
            <person name="Studholme D.J."/>
        </authorList>
    </citation>
    <scope>NUCLEOTIDE SEQUENCE [LARGE SCALE GENOMIC DNA]</scope>
    <source>
        <strain evidence="2">Pc</strain>
    </source>
</reference>
<dbReference type="InterPro" id="IPR011604">
    <property type="entry name" value="PDDEXK-like_dom_sf"/>
</dbReference>
<organism evidence="1">
    <name type="scientific">Aphanomyces astaci</name>
    <name type="common">Crayfish plague agent</name>
    <dbReference type="NCBI Taxonomy" id="112090"/>
    <lineage>
        <taxon>Eukaryota</taxon>
        <taxon>Sar</taxon>
        <taxon>Stramenopiles</taxon>
        <taxon>Oomycota</taxon>
        <taxon>Saprolegniomycetes</taxon>
        <taxon>Saprolegniales</taxon>
        <taxon>Verrucalvaceae</taxon>
        <taxon>Aphanomyces</taxon>
    </lineage>
</organism>